<reference evidence="2" key="1">
    <citation type="submission" date="2021-06" db="EMBL/GenBank/DDBJ databases">
        <authorList>
            <person name="Hodson N. C."/>
            <person name="Mongue J. A."/>
            <person name="Jaron S. K."/>
        </authorList>
    </citation>
    <scope>NUCLEOTIDE SEQUENCE</scope>
</reference>
<evidence type="ECO:0000313" key="3">
    <source>
        <dbReference type="Proteomes" id="UP000708208"/>
    </source>
</evidence>
<dbReference type="EMBL" id="CAJVCH010569919">
    <property type="protein sequence ID" value="CAG7833545.1"/>
    <property type="molecule type" value="Genomic_DNA"/>
</dbReference>
<comment type="caution">
    <text evidence="2">The sequence shown here is derived from an EMBL/GenBank/DDBJ whole genome shotgun (WGS) entry which is preliminary data.</text>
</comment>
<dbReference type="Proteomes" id="UP000708208">
    <property type="component" value="Unassembled WGS sequence"/>
</dbReference>
<sequence length="192" mass="21384">MQSIVHSIVLALIVATCVSGSRYKSPADIPNSDLLQYMGSTATKEFYISVQVDSAMYDYAYALHHACYNIFDMYLASIENEEEFEVINSYLMRELSNSTSSSKAWTSGLAFGRMGKQWASTGAQYNLNAVISYPWPSGGGASPSWSWNQCLSVYKNCNRSPGAPPGCFPIRTELFYDDCQVKRQVICQRAVQ</sequence>
<feature type="chain" id="PRO_5035256389" description="C-type lectin domain-containing protein" evidence="1">
    <location>
        <begin position="21"/>
        <end position="192"/>
    </location>
</feature>
<dbReference type="AlphaFoldDB" id="A0A8J2LG60"/>
<keyword evidence="3" id="KW-1185">Reference proteome</keyword>
<accession>A0A8J2LG60</accession>
<gene>
    <name evidence="2" type="ORF">AFUS01_LOCUS43157</name>
</gene>
<evidence type="ECO:0000313" key="2">
    <source>
        <dbReference type="EMBL" id="CAG7833545.1"/>
    </source>
</evidence>
<protein>
    <recommendedName>
        <fullName evidence="4">C-type lectin domain-containing protein</fullName>
    </recommendedName>
</protein>
<name>A0A8J2LG60_9HEXA</name>
<keyword evidence="1" id="KW-0732">Signal</keyword>
<evidence type="ECO:0008006" key="4">
    <source>
        <dbReference type="Google" id="ProtNLM"/>
    </source>
</evidence>
<organism evidence="2 3">
    <name type="scientific">Allacma fusca</name>
    <dbReference type="NCBI Taxonomy" id="39272"/>
    <lineage>
        <taxon>Eukaryota</taxon>
        <taxon>Metazoa</taxon>
        <taxon>Ecdysozoa</taxon>
        <taxon>Arthropoda</taxon>
        <taxon>Hexapoda</taxon>
        <taxon>Collembola</taxon>
        <taxon>Symphypleona</taxon>
        <taxon>Sminthuridae</taxon>
        <taxon>Allacma</taxon>
    </lineage>
</organism>
<feature type="signal peptide" evidence="1">
    <location>
        <begin position="1"/>
        <end position="20"/>
    </location>
</feature>
<proteinExistence type="predicted"/>
<evidence type="ECO:0000256" key="1">
    <source>
        <dbReference type="SAM" id="SignalP"/>
    </source>
</evidence>